<comment type="subcellular location">
    <subcellularLocation>
        <location evidence="1">Membrane</location>
        <topology evidence="1">Multi-pass membrane protein</topology>
    </subcellularLocation>
</comment>
<evidence type="ECO:0000256" key="5">
    <source>
        <dbReference type="ARBA" id="ARBA00022741"/>
    </source>
</evidence>
<dbReference type="RefSeq" id="WP_425571362.1">
    <property type="nucleotide sequence ID" value="NZ_BAABGA010000066.1"/>
</dbReference>
<evidence type="ECO:0000256" key="1">
    <source>
        <dbReference type="ARBA" id="ARBA00004141"/>
    </source>
</evidence>
<evidence type="ECO:0000256" key="3">
    <source>
        <dbReference type="ARBA" id="ARBA00022692"/>
    </source>
</evidence>
<evidence type="ECO:0000256" key="8">
    <source>
        <dbReference type="ARBA" id="ARBA00022967"/>
    </source>
</evidence>
<evidence type="ECO:0000256" key="9">
    <source>
        <dbReference type="ARBA" id="ARBA00022989"/>
    </source>
</evidence>
<keyword evidence="13" id="KW-1185">Reference proteome</keyword>
<dbReference type="InterPro" id="IPR018303">
    <property type="entry name" value="ATPase_P-typ_P_site"/>
</dbReference>
<proteinExistence type="inferred from homology"/>
<sequence length="111" mass="11203">MISGVVLLLFAPLLINEPIGDSFDRAMAVLVAARPGALAIATPCAVLSGVACAARGGVLVKGGGPLESLGQLNAIAFDKTGTLTEDEPHMTASRPADGVDESDRSNVCDAL</sequence>
<evidence type="ECO:0000313" key="12">
    <source>
        <dbReference type="EMBL" id="GAA4463606.1"/>
    </source>
</evidence>
<dbReference type="InterPro" id="IPR051949">
    <property type="entry name" value="Cation_Transport_ATPase"/>
</dbReference>
<protein>
    <submittedName>
        <fullName evidence="12">Uncharacterized protein</fullName>
    </submittedName>
</protein>
<evidence type="ECO:0000256" key="7">
    <source>
        <dbReference type="ARBA" id="ARBA00022842"/>
    </source>
</evidence>
<dbReference type="PANTHER" id="PTHR43079">
    <property type="entry name" value="PROBABLE CADMIUM/ZINC-TRANSPORTING ATPASE HMA1"/>
    <property type="match status" value="1"/>
</dbReference>
<dbReference type="PROSITE" id="PS00154">
    <property type="entry name" value="ATPASE_E1_E2"/>
    <property type="match status" value="1"/>
</dbReference>
<keyword evidence="5" id="KW-0547">Nucleotide-binding</keyword>
<dbReference type="Gene3D" id="1.20.1110.10">
    <property type="entry name" value="Calcium-transporting ATPase, transmembrane domain"/>
    <property type="match status" value="1"/>
</dbReference>
<dbReference type="Proteomes" id="UP001500840">
    <property type="component" value="Unassembled WGS sequence"/>
</dbReference>
<comment type="similarity">
    <text evidence="2">Belongs to the cation transport ATPase (P-type) (TC 3.A.3) family. Type IB subfamily.</text>
</comment>
<dbReference type="InterPro" id="IPR023214">
    <property type="entry name" value="HAD_sf"/>
</dbReference>
<accession>A0ABP8N9L2</accession>
<feature type="region of interest" description="Disordered" evidence="11">
    <location>
        <begin position="83"/>
        <end position="105"/>
    </location>
</feature>
<keyword evidence="4" id="KW-0479">Metal-binding</keyword>
<name>A0ABP8N9L2_9BACT</name>
<reference evidence="13" key="1">
    <citation type="journal article" date="2019" name="Int. J. Syst. Evol. Microbiol.">
        <title>The Global Catalogue of Microorganisms (GCM) 10K type strain sequencing project: providing services to taxonomists for standard genome sequencing and annotation.</title>
        <authorList>
            <consortium name="The Broad Institute Genomics Platform"/>
            <consortium name="The Broad Institute Genome Sequencing Center for Infectious Disease"/>
            <person name="Wu L."/>
            <person name="Ma J."/>
        </authorList>
    </citation>
    <scope>NUCLEOTIDE SEQUENCE [LARGE SCALE GENOMIC DNA]</scope>
    <source>
        <strain evidence="13">JCM 17759</strain>
    </source>
</reference>
<evidence type="ECO:0000256" key="10">
    <source>
        <dbReference type="ARBA" id="ARBA00023136"/>
    </source>
</evidence>
<evidence type="ECO:0000256" key="11">
    <source>
        <dbReference type="SAM" id="MobiDB-lite"/>
    </source>
</evidence>
<dbReference type="Gene3D" id="3.40.50.1000">
    <property type="entry name" value="HAD superfamily/HAD-like"/>
    <property type="match status" value="1"/>
</dbReference>
<keyword evidence="8" id="KW-1278">Translocase</keyword>
<keyword evidence="7" id="KW-0460">Magnesium</keyword>
<dbReference type="EMBL" id="BAABGA010000066">
    <property type="protein sequence ID" value="GAA4463606.1"/>
    <property type="molecule type" value="Genomic_DNA"/>
</dbReference>
<comment type="caution">
    <text evidence="12">The sequence shown here is derived from an EMBL/GenBank/DDBJ whole genome shotgun (WGS) entry which is preliminary data.</text>
</comment>
<keyword evidence="3" id="KW-0812">Transmembrane</keyword>
<keyword evidence="10" id="KW-0472">Membrane</keyword>
<evidence type="ECO:0000256" key="4">
    <source>
        <dbReference type="ARBA" id="ARBA00022723"/>
    </source>
</evidence>
<evidence type="ECO:0000256" key="6">
    <source>
        <dbReference type="ARBA" id="ARBA00022840"/>
    </source>
</evidence>
<evidence type="ECO:0000256" key="2">
    <source>
        <dbReference type="ARBA" id="ARBA00006024"/>
    </source>
</evidence>
<keyword evidence="9" id="KW-1133">Transmembrane helix</keyword>
<keyword evidence="6" id="KW-0067">ATP-binding</keyword>
<dbReference type="PANTHER" id="PTHR43079:SF1">
    <property type="entry name" value="CADMIUM_ZINC-TRANSPORTING ATPASE HMA1, CHLOROPLASTIC-RELATED"/>
    <property type="match status" value="1"/>
</dbReference>
<gene>
    <name evidence="12" type="ORF">GCM10023156_48860</name>
</gene>
<organism evidence="12 13">
    <name type="scientific">Novipirellula rosea</name>
    <dbReference type="NCBI Taxonomy" id="1031540"/>
    <lineage>
        <taxon>Bacteria</taxon>
        <taxon>Pseudomonadati</taxon>
        <taxon>Planctomycetota</taxon>
        <taxon>Planctomycetia</taxon>
        <taxon>Pirellulales</taxon>
        <taxon>Pirellulaceae</taxon>
        <taxon>Novipirellula</taxon>
    </lineage>
</organism>
<evidence type="ECO:0000313" key="13">
    <source>
        <dbReference type="Proteomes" id="UP001500840"/>
    </source>
</evidence>